<dbReference type="AlphaFoldDB" id="R0BC00"/>
<gene>
    <name evidence="1" type="ORF">HMPREF1097_01183</name>
</gene>
<evidence type="ECO:0000313" key="2">
    <source>
        <dbReference type="Proteomes" id="UP000013041"/>
    </source>
</evidence>
<dbReference type="EMBL" id="AGYG01000009">
    <property type="protein sequence ID" value="ENZ41807.1"/>
    <property type="molecule type" value="Genomic_DNA"/>
</dbReference>
<sequence>MDIKKQDRALNFVDGAEYAHILMRNVKERYRNGELDFANAVKILDKESVKFGSYREYYNANKMKIIKGLYDSKMRANIEKAVGQGD</sequence>
<reference evidence="1 2" key="1">
    <citation type="submission" date="2013-01" db="EMBL/GenBank/DDBJ databases">
        <title>The Genome Sequence of Clostridium bolteae 90B8.</title>
        <authorList>
            <consortium name="The Broad Institute Genome Sequencing Platform"/>
            <person name="Earl A."/>
            <person name="Ward D."/>
            <person name="Feldgarden M."/>
            <person name="Gevers D."/>
            <person name="Courvalin P."/>
            <person name="Lambert T."/>
            <person name="Walker B."/>
            <person name="Young S.K."/>
            <person name="Zeng Q."/>
            <person name="Gargeya S."/>
            <person name="Fitzgerald M."/>
            <person name="Haas B."/>
            <person name="Abouelleil A."/>
            <person name="Alvarado L."/>
            <person name="Arachchi H.M."/>
            <person name="Berlin A.M."/>
            <person name="Chapman S.B."/>
            <person name="Dewar J."/>
            <person name="Goldberg J."/>
            <person name="Griggs A."/>
            <person name="Gujja S."/>
            <person name="Hansen M."/>
            <person name="Howarth C."/>
            <person name="Imamovic A."/>
            <person name="Larimer J."/>
            <person name="McCowan C."/>
            <person name="Murphy C."/>
            <person name="Neiman D."/>
            <person name="Pearson M."/>
            <person name="Priest M."/>
            <person name="Roberts A."/>
            <person name="Saif S."/>
            <person name="Shea T."/>
            <person name="Sisk P."/>
            <person name="Sykes S."/>
            <person name="Wortman J."/>
            <person name="Nusbaum C."/>
            <person name="Birren B."/>
        </authorList>
    </citation>
    <scope>NUCLEOTIDE SEQUENCE [LARGE SCALE GENOMIC DNA]</scope>
    <source>
        <strain evidence="1 2">90B8</strain>
    </source>
</reference>
<organism evidence="1 2">
    <name type="scientific">Enterocloster bolteae 90B8</name>
    <dbReference type="NCBI Taxonomy" id="997897"/>
    <lineage>
        <taxon>Bacteria</taxon>
        <taxon>Bacillati</taxon>
        <taxon>Bacillota</taxon>
        <taxon>Clostridia</taxon>
        <taxon>Lachnospirales</taxon>
        <taxon>Lachnospiraceae</taxon>
        <taxon>Enterocloster</taxon>
    </lineage>
</organism>
<protein>
    <submittedName>
        <fullName evidence="1">Uncharacterized protein</fullName>
    </submittedName>
</protein>
<dbReference type="HOGENOM" id="CLU_2492312_0_0_9"/>
<dbReference type="Proteomes" id="UP000013041">
    <property type="component" value="Unassembled WGS sequence"/>
</dbReference>
<accession>R0BC00</accession>
<name>R0BC00_9FIRM</name>
<comment type="caution">
    <text evidence="1">The sequence shown here is derived from an EMBL/GenBank/DDBJ whole genome shotgun (WGS) entry which is preliminary data.</text>
</comment>
<evidence type="ECO:0000313" key="1">
    <source>
        <dbReference type="EMBL" id="ENZ41807.1"/>
    </source>
</evidence>
<dbReference type="PATRIC" id="fig|997897.5.peg.1260"/>
<dbReference type="RefSeq" id="WP_002571454.1">
    <property type="nucleotide sequence ID" value="NZ_KB851149.1"/>
</dbReference>
<proteinExistence type="predicted"/>